<gene>
    <name evidence="2" type="ORF">L5515_009163</name>
</gene>
<reference evidence="2 3" key="1">
    <citation type="submission" date="2022-04" db="EMBL/GenBank/DDBJ databases">
        <title>Chromosome-level reference genomes for two strains of Caenorhabditis briggsae: an improved platform for comparative genomics.</title>
        <authorList>
            <person name="Stevens L."/>
            <person name="Andersen E."/>
        </authorList>
    </citation>
    <scope>NUCLEOTIDE SEQUENCE [LARGE SCALE GENOMIC DNA]</scope>
    <source>
        <strain evidence="2">VX34</strain>
        <tissue evidence="2">Whole-organism</tissue>
    </source>
</reference>
<keyword evidence="3" id="KW-1185">Reference proteome</keyword>
<accession>A0AAE9F3D3</accession>
<evidence type="ECO:0000259" key="1">
    <source>
        <dbReference type="PROSITE" id="PS50181"/>
    </source>
</evidence>
<dbReference type="EMBL" id="CP092624">
    <property type="protein sequence ID" value="UMM37389.1"/>
    <property type="molecule type" value="Genomic_DNA"/>
</dbReference>
<dbReference type="Proteomes" id="UP000829354">
    <property type="component" value="Chromosome V"/>
</dbReference>
<dbReference type="AlphaFoldDB" id="A0AAE9F3D3"/>
<dbReference type="PROSITE" id="PS50181">
    <property type="entry name" value="FBOX"/>
    <property type="match status" value="1"/>
</dbReference>
<dbReference type="InterPro" id="IPR001810">
    <property type="entry name" value="F-box_dom"/>
</dbReference>
<evidence type="ECO:0000313" key="2">
    <source>
        <dbReference type="EMBL" id="UMM37389.1"/>
    </source>
</evidence>
<evidence type="ECO:0000313" key="3">
    <source>
        <dbReference type="Proteomes" id="UP000829354"/>
    </source>
</evidence>
<organism evidence="2 3">
    <name type="scientific">Caenorhabditis briggsae</name>
    <dbReference type="NCBI Taxonomy" id="6238"/>
    <lineage>
        <taxon>Eukaryota</taxon>
        <taxon>Metazoa</taxon>
        <taxon>Ecdysozoa</taxon>
        <taxon>Nematoda</taxon>
        <taxon>Chromadorea</taxon>
        <taxon>Rhabditida</taxon>
        <taxon>Rhabditina</taxon>
        <taxon>Rhabditomorpha</taxon>
        <taxon>Rhabditoidea</taxon>
        <taxon>Rhabditidae</taxon>
        <taxon>Peloderinae</taxon>
        <taxon>Caenorhabditis</taxon>
    </lineage>
</organism>
<name>A0AAE9F3D3_CAEBR</name>
<dbReference type="Pfam" id="PF00646">
    <property type="entry name" value="F-box"/>
    <property type="match status" value="1"/>
</dbReference>
<dbReference type="KEGG" id="cbr:CBG_04864"/>
<dbReference type="PANTHER" id="PTHR23014:SF1">
    <property type="entry name" value="DUF38 DOMAIN-CONTAINING PROTEIN-RELATED"/>
    <property type="match status" value="1"/>
</dbReference>
<feature type="domain" description="F-box" evidence="1">
    <location>
        <begin position="2"/>
        <end position="59"/>
    </location>
</feature>
<sequence length="331" mass="38853">MNPSLTDMPDVVLRQIFTDVGCPGIFNLRKVCPFFREFLQKFPTDSRIPLINITIYKELMIIKLKPGIMETDGIRYSKQETHCKIRYGDSGKILENCDYSDRIFEDLEIIIAHQKSVLEALEIFCPIPVIWDTEFPETVQRLQKVLENSRKLKVKKFYMHYSNFPRISSLLKLLDAEKIEEIATSSMIQPYENDIGIEDLVKLDHWKNAKRIKIINVPINASLQNFLHFEEVTVEFTRISADEMILVTENLLKSTIAREFRIGYTGFENEIQFLNYLGPPRTSDDDDDETNQKIWYKRIENSSESLFIFQSTEHNNYFNLSRIPLSRFPEN</sequence>
<dbReference type="Pfam" id="PF01827">
    <property type="entry name" value="FTH"/>
    <property type="match status" value="1"/>
</dbReference>
<protein>
    <recommendedName>
        <fullName evidence="1">F-box domain-containing protein</fullName>
    </recommendedName>
</protein>
<dbReference type="PANTHER" id="PTHR23014">
    <property type="entry name" value="F-BOX A PROTEIN"/>
    <property type="match status" value="1"/>
</dbReference>
<dbReference type="InterPro" id="IPR002900">
    <property type="entry name" value="DUF38/FTH_CAE_spp"/>
</dbReference>
<dbReference type="OMA" id="ETHCKIR"/>
<dbReference type="RefSeq" id="XP_002638033.2">
    <property type="nucleotide sequence ID" value="XM_002637987.2"/>
</dbReference>
<proteinExistence type="predicted"/>